<evidence type="ECO:0000313" key="12">
    <source>
        <dbReference type="Proteomes" id="UP001648503"/>
    </source>
</evidence>
<dbReference type="Pfam" id="PF08783">
    <property type="entry name" value="DWNN"/>
    <property type="match status" value="1"/>
</dbReference>
<dbReference type="CDD" id="cd16620">
    <property type="entry name" value="vRING-HC-C4C4_RBBP6"/>
    <property type="match status" value="1"/>
</dbReference>
<dbReference type="InterPro" id="IPR033489">
    <property type="entry name" value="RBBP6"/>
</dbReference>
<feature type="domain" description="RING-type" evidence="8">
    <location>
        <begin position="305"/>
        <end position="350"/>
    </location>
</feature>
<evidence type="ECO:0000259" key="8">
    <source>
        <dbReference type="PROSITE" id="PS50089"/>
    </source>
</evidence>
<dbReference type="InterPro" id="IPR014891">
    <property type="entry name" value="DWNN_domain"/>
</dbReference>
<feature type="region of interest" description="Disordered" evidence="7">
    <location>
        <begin position="455"/>
        <end position="546"/>
    </location>
</feature>
<feature type="region of interest" description="Disordered" evidence="7">
    <location>
        <begin position="588"/>
        <end position="747"/>
    </location>
</feature>
<accession>A0ABQ8F5P5</accession>
<keyword evidence="4" id="KW-0862">Zinc</keyword>
<gene>
    <name evidence="11" type="ORF">BASA50_008082</name>
</gene>
<dbReference type="SMART" id="SM01180">
    <property type="entry name" value="DWNN"/>
    <property type="match status" value="1"/>
</dbReference>
<feature type="compositionally biased region" description="Basic and acidic residues" evidence="7">
    <location>
        <begin position="514"/>
        <end position="528"/>
    </location>
</feature>
<dbReference type="Gene3D" id="3.30.40.10">
    <property type="entry name" value="Zinc/RING finger domain, C3HC4 (zinc finger)"/>
    <property type="match status" value="1"/>
</dbReference>
<evidence type="ECO:0000259" key="9">
    <source>
        <dbReference type="PROSITE" id="PS50158"/>
    </source>
</evidence>
<dbReference type="SMART" id="SM00343">
    <property type="entry name" value="ZnF_C2HC"/>
    <property type="match status" value="1"/>
</dbReference>
<keyword evidence="12" id="KW-1185">Reference proteome</keyword>
<evidence type="ECO:0008006" key="13">
    <source>
        <dbReference type="Google" id="ProtNLM"/>
    </source>
</evidence>
<feature type="domain" description="CCHC-type" evidence="9">
    <location>
        <begin position="209"/>
        <end position="223"/>
    </location>
</feature>
<dbReference type="Gene3D" id="3.10.20.90">
    <property type="entry name" value="Phosphatidylinositol 3-kinase Catalytic Subunit, Chain A, domain 1"/>
    <property type="match status" value="1"/>
</dbReference>
<dbReference type="PROSITE" id="PS50158">
    <property type="entry name" value="ZF_CCHC"/>
    <property type="match status" value="1"/>
</dbReference>
<feature type="compositionally biased region" description="Basic and acidic residues" evidence="7">
    <location>
        <begin position="611"/>
        <end position="636"/>
    </location>
</feature>
<dbReference type="PROSITE" id="PS50089">
    <property type="entry name" value="ZF_RING_2"/>
    <property type="match status" value="1"/>
</dbReference>
<dbReference type="PROSITE" id="PS51282">
    <property type="entry name" value="DWNN"/>
    <property type="match status" value="1"/>
</dbReference>
<keyword evidence="3 6" id="KW-0863">Zinc-finger</keyword>
<evidence type="ECO:0000313" key="11">
    <source>
        <dbReference type="EMBL" id="KAH6592466.1"/>
    </source>
</evidence>
<feature type="compositionally biased region" description="Basic and acidic residues" evidence="7">
    <location>
        <begin position="478"/>
        <end position="502"/>
    </location>
</feature>
<dbReference type="Proteomes" id="UP001648503">
    <property type="component" value="Unassembled WGS sequence"/>
</dbReference>
<dbReference type="InterPro" id="IPR036875">
    <property type="entry name" value="Znf_CCHC_sf"/>
</dbReference>
<dbReference type="Gene3D" id="4.10.60.10">
    <property type="entry name" value="Zinc finger, CCHC-type"/>
    <property type="match status" value="1"/>
</dbReference>
<evidence type="ECO:0000256" key="5">
    <source>
        <dbReference type="ARBA" id="ARBA00023242"/>
    </source>
</evidence>
<dbReference type="SUPFAM" id="SSF57756">
    <property type="entry name" value="Retrovirus zinc finger-like domains"/>
    <property type="match status" value="1"/>
</dbReference>
<name>A0ABQ8F5P5_9FUNG</name>
<dbReference type="PANTHER" id="PTHR15439:SF0">
    <property type="entry name" value="CELL DIVISION CYCLE AND APOPTOSIS REGULATOR PROTEIN 1-RELATED"/>
    <property type="match status" value="1"/>
</dbReference>
<evidence type="ECO:0000256" key="6">
    <source>
        <dbReference type="PROSITE-ProRule" id="PRU00047"/>
    </source>
</evidence>
<feature type="compositionally biased region" description="Acidic residues" evidence="7">
    <location>
        <begin position="384"/>
        <end position="394"/>
    </location>
</feature>
<dbReference type="EMBL" id="JAFCIX010000379">
    <property type="protein sequence ID" value="KAH6592466.1"/>
    <property type="molecule type" value="Genomic_DNA"/>
</dbReference>
<sequence>MSVVFYKFKSAKDFDTCTFDGAGISVFDLKREIMFAKKLGKGQDFDLALHNAQTKEEYTNDSHIINRNSSVLVSRNPPSRPGKGTAQRYLGATAAPPAVPAQSFGIGRGRSMQNSNAASAPMPVRPMSLINNIARPPASDGSGFGVGPDGVSGEDKISLMFKQEADQWRETQDRMAVQRPVFRPMLGRGRGAFIPPVGEQRPPPSGYICYRCGQKGHYINMCPTIGDKEFDNRPKLKRTTGIPKMFLKTIEIKDPSSGIMVTQTGEFVVATPNDEAWVRQAAQRRTHVGAGDVYEMAPVLAGFECRICEKLLRDAVTTSCCGSNFCDECIRRELLDPHDLAMKLKCPECKMNQVPDQLSSNKSLRQAVQAHLHDFATQSNNMDEEDMLQPEEDSSVGGVPASSSMDPSFADADGGIKESPVSAAALLSRPISSAIHAEGGDSIGRPIETVDSTYSKSNSLDATTGLGVESASRPIESIADHDSDRRNERDGRQRHGSHDHQNRRSNQGASNSDGHGDKRLRGRQDLPPHRPLSHGPMPPQMMFPPGMNPQWNAPPFLPQGMPMHSGLMQGILPPGLVGLPFHPPAFQIPPGAPGYPSRMGNPAPPYTSSFPDRDQRGDVYNGEDRGRNRQREEGSSGHHKRIRTGGEFSEHGRDRDSVSDRSHNDESSQRMGDDGHSDPNAPPMRSDRGSHGNSHATSRRENSRDRGRHDERGSERSSGGDASRSWNHGPDDGRDMGRGRRTNGSRY</sequence>
<feature type="compositionally biased region" description="Polar residues" evidence="7">
    <location>
        <begin position="504"/>
        <end position="513"/>
    </location>
</feature>
<dbReference type="InterPro" id="IPR025829">
    <property type="entry name" value="Zn_knuckle_CX2CX3GHX4C"/>
</dbReference>
<comment type="subcellular location">
    <subcellularLocation>
        <location evidence="1">Nucleus</location>
    </subcellularLocation>
</comment>
<dbReference type="InterPro" id="IPR013083">
    <property type="entry name" value="Znf_RING/FYVE/PHD"/>
</dbReference>
<organism evidence="11 12">
    <name type="scientific">Batrachochytrium salamandrivorans</name>
    <dbReference type="NCBI Taxonomy" id="1357716"/>
    <lineage>
        <taxon>Eukaryota</taxon>
        <taxon>Fungi</taxon>
        <taxon>Fungi incertae sedis</taxon>
        <taxon>Chytridiomycota</taxon>
        <taxon>Chytridiomycota incertae sedis</taxon>
        <taxon>Chytridiomycetes</taxon>
        <taxon>Rhizophydiales</taxon>
        <taxon>Rhizophydiales incertae sedis</taxon>
        <taxon>Batrachochytrium</taxon>
    </lineage>
</organism>
<evidence type="ECO:0000256" key="4">
    <source>
        <dbReference type="ARBA" id="ARBA00022833"/>
    </source>
</evidence>
<dbReference type="PANTHER" id="PTHR15439">
    <property type="entry name" value="RETINOBLASTOMA-BINDING PROTEIN 6"/>
    <property type="match status" value="1"/>
</dbReference>
<feature type="compositionally biased region" description="Basic and acidic residues" evidence="7">
    <location>
        <begin position="698"/>
        <end position="715"/>
    </location>
</feature>
<feature type="region of interest" description="Disordered" evidence="7">
    <location>
        <begin position="384"/>
        <end position="416"/>
    </location>
</feature>
<dbReference type="Pfam" id="PF13696">
    <property type="entry name" value="zf-CCHC_2"/>
    <property type="match status" value="1"/>
</dbReference>
<dbReference type="SUPFAM" id="SSF57850">
    <property type="entry name" value="RING/U-box"/>
    <property type="match status" value="1"/>
</dbReference>
<feature type="compositionally biased region" description="Basic and acidic residues" evidence="7">
    <location>
        <begin position="648"/>
        <end position="677"/>
    </location>
</feature>
<proteinExistence type="predicted"/>
<keyword evidence="2" id="KW-0479">Metal-binding</keyword>
<feature type="compositionally biased region" description="Basic and acidic residues" evidence="7">
    <location>
        <begin position="729"/>
        <end position="738"/>
    </location>
</feature>
<dbReference type="InterPro" id="IPR001878">
    <property type="entry name" value="Znf_CCHC"/>
</dbReference>
<dbReference type="InterPro" id="IPR001841">
    <property type="entry name" value="Znf_RING"/>
</dbReference>
<evidence type="ECO:0000256" key="3">
    <source>
        <dbReference type="ARBA" id="ARBA00022771"/>
    </source>
</evidence>
<evidence type="ECO:0000256" key="1">
    <source>
        <dbReference type="ARBA" id="ARBA00004123"/>
    </source>
</evidence>
<keyword evidence="5" id="KW-0539">Nucleus</keyword>
<evidence type="ECO:0000256" key="7">
    <source>
        <dbReference type="SAM" id="MobiDB-lite"/>
    </source>
</evidence>
<evidence type="ECO:0000259" key="10">
    <source>
        <dbReference type="PROSITE" id="PS51282"/>
    </source>
</evidence>
<feature type="domain" description="DWNN" evidence="10">
    <location>
        <begin position="4"/>
        <end position="77"/>
    </location>
</feature>
<evidence type="ECO:0000256" key="2">
    <source>
        <dbReference type="ARBA" id="ARBA00022723"/>
    </source>
</evidence>
<reference evidence="11 12" key="1">
    <citation type="submission" date="2021-02" db="EMBL/GenBank/DDBJ databases">
        <title>Variation within the Batrachochytrium salamandrivorans European outbreak.</title>
        <authorList>
            <person name="Kelly M."/>
            <person name="Pasmans F."/>
            <person name="Shea T.P."/>
            <person name="Munoz J.F."/>
            <person name="Carranza S."/>
            <person name="Cuomo C.A."/>
            <person name="Martel A."/>
        </authorList>
    </citation>
    <scope>NUCLEOTIDE SEQUENCE [LARGE SCALE GENOMIC DNA]</scope>
    <source>
        <strain evidence="11 12">AMFP18/2</strain>
    </source>
</reference>
<comment type="caution">
    <text evidence="11">The sequence shown here is derived from an EMBL/GenBank/DDBJ whole genome shotgun (WGS) entry which is preliminary data.</text>
</comment>
<protein>
    <recommendedName>
        <fullName evidence="13">DWNN domain-containing protein</fullName>
    </recommendedName>
</protein>